<dbReference type="GO" id="GO:0034388">
    <property type="term" value="C:Pwp2p-containing subcomplex of 90S preribosome"/>
    <property type="evidence" value="ECO:0007669"/>
    <property type="project" value="TreeGrafter"/>
</dbReference>
<dbReference type="EMBL" id="CAJOBH010056436">
    <property type="protein sequence ID" value="CAF4404006.1"/>
    <property type="molecule type" value="Genomic_DNA"/>
</dbReference>
<gene>
    <name evidence="1" type="ORF">BYL167_LOCUS31677</name>
    <name evidence="2" type="ORF">GIL414_LOCUS47191</name>
</gene>
<dbReference type="AlphaFoldDB" id="A0A8S2W325"/>
<evidence type="ECO:0000313" key="1">
    <source>
        <dbReference type="EMBL" id="CAF4404006.1"/>
    </source>
</evidence>
<dbReference type="Proteomes" id="UP000681967">
    <property type="component" value="Unassembled WGS sequence"/>
</dbReference>
<organism evidence="1 3">
    <name type="scientific">Rotaria magnacalcarata</name>
    <dbReference type="NCBI Taxonomy" id="392030"/>
    <lineage>
        <taxon>Eukaryota</taxon>
        <taxon>Metazoa</taxon>
        <taxon>Spiralia</taxon>
        <taxon>Gnathifera</taxon>
        <taxon>Rotifera</taxon>
        <taxon>Eurotatoria</taxon>
        <taxon>Bdelloidea</taxon>
        <taxon>Philodinida</taxon>
        <taxon>Philodinidae</taxon>
        <taxon>Rotaria</taxon>
    </lineage>
</organism>
<comment type="caution">
    <text evidence="1">The sequence shown here is derived from an EMBL/GenBank/DDBJ whole genome shotgun (WGS) entry which is preliminary data.</text>
</comment>
<accession>A0A8S2W325</accession>
<dbReference type="PANTHER" id="PTHR19858">
    <property type="entry name" value="WD40 REPEAT PROTEIN"/>
    <property type="match status" value="1"/>
</dbReference>
<dbReference type="PANTHER" id="PTHR19858:SF0">
    <property type="entry name" value="PERIODIC TRYPTOPHAN PROTEIN 2 HOMOLOG"/>
    <property type="match status" value="1"/>
</dbReference>
<dbReference type="GO" id="GO:0032040">
    <property type="term" value="C:small-subunit processome"/>
    <property type="evidence" value="ECO:0007669"/>
    <property type="project" value="TreeGrafter"/>
</dbReference>
<dbReference type="EMBL" id="CAJOBJ010150028">
    <property type="protein sequence ID" value="CAF4801752.1"/>
    <property type="molecule type" value="Genomic_DNA"/>
</dbReference>
<reference evidence="1" key="1">
    <citation type="submission" date="2021-02" db="EMBL/GenBank/DDBJ databases">
        <authorList>
            <person name="Nowell W R."/>
        </authorList>
    </citation>
    <scope>NUCLEOTIDE SEQUENCE</scope>
</reference>
<dbReference type="GO" id="GO:0000462">
    <property type="term" value="P:maturation of SSU-rRNA from tricistronic rRNA transcript (SSU-rRNA, 5.8S rRNA, LSU-rRNA)"/>
    <property type="evidence" value="ECO:0007669"/>
    <property type="project" value="TreeGrafter"/>
</dbReference>
<protein>
    <submittedName>
        <fullName evidence="1">Uncharacterized protein</fullName>
    </submittedName>
</protein>
<dbReference type="GO" id="GO:0000028">
    <property type="term" value="P:ribosomal small subunit assembly"/>
    <property type="evidence" value="ECO:0007669"/>
    <property type="project" value="TreeGrafter"/>
</dbReference>
<proteinExistence type="predicted"/>
<dbReference type="Proteomes" id="UP000681720">
    <property type="component" value="Unassembled WGS sequence"/>
</dbReference>
<evidence type="ECO:0000313" key="2">
    <source>
        <dbReference type="EMBL" id="CAF4801752.1"/>
    </source>
</evidence>
<dbReference type="InterPro" id="IPR027145">
    <property type="entry name" value="PWP2"/>
</dbReference>
<feature type="non-terminal residue" evidence="1">
    <location>
        <position position="1"/>
    </location>
</feature>
<feature type="non-terminal residue" evidence="1">
    <location>
        <position position="61"/>
    </location>
</feature>
<evidence type="ECO:0000313" key="3">
    <source>
        <dbReference type="Proteomes" id="UP000681967"/>
    </source>
</evidence>
<sequence length="61" mass="7136">YNVQEQILVKRFEITCNKSFDGLNEYLNRRKMTEFGSLALIDMGQDEDENGKNIRLPGVRK</sequence>
<name>A0A8S2W325_9BILA</name>